<dbReference type="EMBL" id="CALOZG010000005">
    <property type="protein sequence ID" value="CAH4028103.1"/>
    <property type="molecule type" value="Genomic_DNA"/>
</dbReference>
<dbReference type="Proteomes" id="UP001152562">
    <property type="component" value="Unassembled WGS sequence"/>
</dbReference>
<evidence type="ECO:0000256" key="1">
    <source>
        <dbReference type="SAM" id="MobiDB-lite"/>
    </source>
</evidence>
<organism evidence="2 3">
    <name type="scientific">Pieris brassicae</name>
    <name type="common">White butterfly</name>
    <name type="synonym">Large white butterfly</name>
    <dbReference type="NCBI Taxonomy" id="7116"/>
    <lineage>
        <taxon>Eukaryota</taxon>
        <taxon>Metazoa</taxon>
        <taxon>Ecdysozoa</taxon>
        <taxon>Arthropoda</taxon>
        <taxon>Hexapoda</taxon>
        <taxon>Insecta</taxon>
        <taxon>Pterygota</taxon>
        <taxon>Neoptera</taxon>
        <taxon>Endopterygota</taxon>
        <taxon>Lepidoptera</taxon>
        <taxon>Glossata</taxon>
        <taxon>Ditrysia</taxon>
        <taxon>Papilionoidea</taxon>
        <taxon>Pieridae</taxon>
        <taxon>Pierinae</taxon>
        <taxon>Pieris</taxon>
    </lineage>
</organism>
<keyword evidence="3" id="KW-1185">Reference proteome</keyword>
<feature type="region of interest" description="Disordered" evidence="1">
    <location>
        <begin position="86"/>
        <end position="119"/>
    </location>
</feature>
<accession>A0A9P0XB14</accession>
<feature type="compositionally biased region" description="Basic residues" evidence="1">
    <location>
        <begin position="100"/>
        <end position="113"/>
    </location>
</feature>
<evidence type="ECO:0000313" key="3">
    <source>
        <dbReference type="Proteomes" id="UP001152562"/>
    </source>
</evidence>
<protein>
    <submittedName>
        <fullName evidence="2">Uncharacterized protein</fullName>
    </submittedName>
</protein>
<dbReference type="AlphaFoldDB" id="A0A9P0XB14"/>
<proteinExistence type="predicted"/>
<sequence>MQRHVGHVKTYRLRFRKVTRADSLTPELWNPGGFWRSSVQVRNGGALTGLQAKLLQLDEARRLQQGLEAAHVGRRAARFERARCHAATGHARRAPLTWPPRRRPMASRRRRHVAVAADQ</sequence>
<reference evidence="2" key="1">
    <citation type="submission" date="2022-05" db="EMBL/GenBank/DDBJ databases">
        <authorList>
            <person name="Okamura Y."/>
        </authorList>
    </citation>
    <scope>NUCLEOTIDE SEQUENCE</scope>
</reference>
<name>A0A9P0XB14_PIEBR</name>
<gene>
    <name evidence="2" type="ORF">PIBRA_LOCUS5056</name>
</gene>
<evidence type="ECO:0000313" key="2">
    <source>
        <dbReference type="EMBL" id="CAH4028103.1"/>
    </source>
</evidence>
<comment type="caution">
    <text evidence="2">The sequence shown here is derived from an EMBL/GenBank/DDBJ whole genome shotgun (WGS) entry which is preliminary data.</text>
</comment>